<organism evidence="3 4">
    <name type="scientific">Pseudomonas linyingensis</name>
    <dbReference type="NCBI Taxonomy" id="915471"/>
    <lineage>
        <taxon>Bacteria</taxon>
        <taxon>Pseudomonadati</taxon>
        <taxon>Pseudomonadota</taxon>
        <taxon>Gammaproteobacteria</taxon>
        <taxon>Pseudomonadales</taxon>
        <taxon>Pseudomonadaceae</taxon>
        <taxon>Pseudomonas</taxon>
    </lineage>
</organism>
<comment type="similarity">
    <text evidence="1">Belongs to the universal stress protein A family.</text>
</comment>
<proteinExistence type="inferred from homology"/>
<dbReference type="EMBL" id="FNZE01000012">
    <property type="protein sequence ID" value="SEJ61779.1"/>
    <property type="molecule type" value="Genomic_DNA"/>
</dbReference>
<dbReference type="SUPFAM" id="SSF52402">
    <property type="entry name" value="Adenine nucleotide alpha hydrolases-like"/>
    <property type="match status" value="2"/>
</dbReference>
<dbReference type="InterPro" id="IPR006016">
    <property type="entry name" value="UspA"/>
</dbReference>
<evidence type="ECO:0000313" key="4">
    <source>
        <dbReference type="Proteomes" id="UP000242930"/>
    </source>
</evidence>
<dbReference type="InterPro" id="IPR014729">
    <property type="entry name" value="Rossmann-like_a/b/a_fold"/>
</dbReference>
<feature type="domain" description="UspA" evidence="2">
    <location>
        <begin position="4"/>
        <end position="146"/>
    </location>
</feature>
<dbReference type="Proteomes" id="UP000242930">
    <property type="component" value="Unassembled WGS sequence"/>
</dbReference>
<reference evidence="4" key="1">
    <citation type="submission" date="2016-10" db="EMBL/GenBank/DDBJ databases">
        <authorList>
            <person name="Varghese N."/>
            <person name="Submissions S."/>
        </authorList>
    </citation>
    <scope>NUCLEOTIDE SEQUENCE [LARGE SCALE GENOMIC DNA]</scope>
    <source>
        <strain evidence="4">LMG 25967</strain>
    </source>
</reference>
<protein>
    <submittedName>
        <fullName evidence="3">Nucleotide-binding universal stress protein, UspA family</fullName>
    </submittedName>
</protein>
<dbReference type="RefSeq" id="WP_090312347.1">
    <property type="nucleotide sequence ID" value="NZ_FNZE01000012.1"/>
</dbReference>
<evidence type="ECO:0000313" key="3">
    <source>
        <dbReference type="EMBL" id="SEJ61779.1"/>
    </source>
</evidence>
<dbReference type="PANTHER" id="PTHR46268:SF15">
    <property type="entry name" value="UNIVERSAL STRESS PROTEIN HP_0031"/>
    <property type="match status" value="1"/>
</dbReference>
<keyword evidence="4" id="KW-1185">Reference proteome</keyword>
<gene>
    <name evidence="3" type="ORF">SAMN05216201_11277</name>
</gene>
<dbReference type="CDD" id="cd00293">
    <property type="entry name" value="USP-like"/>
    <property type="match status" value="2"/>
</dbReference>
<dbReference type="OrthoDB" id="9792500at2"/>
<evidence type="ECO:0000259" key="2">
    <source>
        <dbReference type="Pfam" id="PF00582"/>
    </source>
</evidence>
<dbReference type="PRINTS" id="PR01438">
    <property type="entry name" value="UNVRSLSTRESS"/>
</dbReference>
<dbReference type="Pfam" id="PF00582">
    <property type="entry name" value="Usp"/>
    <property type="match status" value="2"/>
</dbReference>
<dbReference type="AlphaFoldDB" id="A0A1H7A822"/>
<accession>A0A1H7A822</accession>
<dbReference type="Gene3D" id="3.40.50.620">
    <property type="entry name" value="HUPs"/>
    <property type="match status" value="2"/>
</dbReference>
<name>A0A1H7A822_9PSED</name>
<dbReference type="PANTHER" id="PTHR46268">
    <property type="entry name" value="STRESS RESPONSE PROTEIN NHAX"/>
    <property type="match status" value="1"/>
</dbReference>
<feature type="domain" description="UspA" evidence="2">
    <location>
        <begin position="153"/>
        <end position="293"/>
    </location>
</feature>
<dbReference type="InterPro" id="IPR006015">
    <property type="entry name" value="Universal_stress_UspA"/>
</dbReference>
<evidence type="ECO:0000256" key="1">
    <source>
        <dbReference type="ARBA" id="ARBA00008791"/>
    </source>
</evidence>
<sequence>MTPIRTVLAATDLSAPARQAVVRAASIAGHSGARLSLQHVVSRGALDALRQLFAAQPGDLRQRLLDEARDEVRELAAELCAAHVVSADIHLSAGNALAEITSHADALDADLLVLGARGASLVRDLMIGSTTERVLRKTGRPLLVVRGEAGDDYRRVLVPVDFSPRGLKAVALARTLAPQAEIVLLHAFEVPFEGRLRHAGVSEAELAGLLANARREAGAQMAELIAAAGLPADAVQPVIVHGDPSVHILDQEQLQGCELIVIGKRGQGALEELLLGSVTKHILSQAKGDVLVI</sequence>
<dbReference type="STRING" id="915471.SAMN05216201_11277"/>